<dbReference type="GO" id="GO:0030674">
    <property type="term" value="F:protein-macromolecule adaptor activity"/>
    <property type="evidence" value="ECO:0007669"/>
    <property type="project" value="TreeGrafter"/>
</dbReference>
<proteinExistence type="predicted"/>
<dbReference type="Pfam" id="PF04882">
    <property type="entry name" value="Peroxin-3"/>
    <property type="match status" value="1"/>
</dbReference>
<evidence type="ECO:0000256" key="1">
    <source>
        <dbReference type="ARBA" id="ARBA00011494"/>
    </source>
</evidence>
<feature type="compositionally biased region" description="Basic and acidic residues" evidence="6">
    <location>
        <begin position="410"/>
        <end position="427"/>
    </location>
</feature>
<organism evidence="7 8">
    <name type="scientific">Toxocara canis</name>
    <name type="common">Canine roundworm</name>
    <dbReference type="NCBI Taxonomy" id="6265"/>
    <lineage>
        <taxon>Eukaryota</taxon>
        <taxon>Metazoa</taxon>
        <taxon>Ecdysozoa</taxon>
        <taxon>Nematoda</taxon>
        <taxon>Chromadorea</taxon>
        <taxon>Rhabditida</taxon>
        <taxon>Spirurina</taxon>
        <taxon>Ascaridomorpha</taxon>
        <taxon>Ascaridoidea</taxon>
        <taxon>Toxocaridae</taxon>
        <taxon>Toxocara</taxon>
    </lineage>
</organism>
<comment type="caution">
    <text evidence="7">The sequence shown here is derived from an EMBL/GenBank/DDBJ whole genome shotgun (WGS) entry which is preliminary data.</text>
</comment>
<evidence type="ECO:0000313" key="7">
    <source>
        <dbReference type="EMBL" id="KHN87912.1"/>
    </source>
</evidence>
<dbReference type="AlphaFoldDB" id="A0A0B2W2T3"/>
<keyword evidence="3" id="KW-0962">Peroxisome biogenesis</keyword>
<dbReference type="EMBL" id="JPKZ01000319">
    <property type="protein sequence ID" value="KHN87912.1"/>
    <property type="molecule type" value="Genomic_DNA"/>
</dbReference>
<dbReference type="GO" id="GO:0005778">
    <property type="term" value="C:peroxisomal membrane"/>
    <property type="evidence" value="ECO:0007669"/>
    <property type="project" value="InterPro"/>
</dbReference>
<dbReference type="Proteomes" id="UP000031036">
    <property type="component" value="Unassembled WGS sequence"/>
</dbReference>
<reference evidence="7 8" key="1">
    <citation type="submission" date="2014-11" db="EMBL/GenBank/DDBJ databases">
        <title>Genetic blueprint of the zoonotic pathogen Toxocara canis.</title>
        <authorList>
            <person name="Zhu X.-Q."/>
            <person name="Korhonen P.K."/>
            <person name="Cai H."/>
            <person name="Young N.D."/>
            <person name="Nejsum P."/>
            <person name="von Samson-Himmelstjerna G."/>
            <person name="Boag P.R."/>
            <person name="Tan P."/>
            <person name="Li Q."/>
            <person name="Min J."/>
            <person name="Yang Y."/>
            <person name="Wang X."/>
            <person name="Fang X."/>
            <person name="Hall R.S."/>
            <person name="Hofmann A."/>
            <person name="Sternberg P.W."/>
            <person name="Jex A.R."/>
            <person name="Gasser R.B."/>
        </authorList>
    </citation>
    <scope>NUCLEOTIDE SEQUENCE [LARGE SCALE GENOMIC DNA]</scope>
    <source>
        <strain evidence="7">PN_DK_2014</strain>
    </source>
</reference>
<dbReference type="OMA" id="KCQISIL"/>
<feature type="compositionally biased region" description="Acidic residues" evidence="6">
    <location>
        <begin position="487"/>
        <end position="498"/>
    </location>
</feature>
<evidence type="ECO:0000256" key="6">
    <source>
        <dbReference type="SAM" id="MobiDB-lite"/>
    </source>
</evidence>
<evidence type="ECO:0000256" key="2">
    <source>
        <dbReference type="ARBA" id="ARBA00014294"/>
    </source>
</evidence>
<feature type="compositionally biased region" description="Acidic residues" evidence="6">
    <location>
        <begin position="464"/>
        <end position="474"/>
    </location>
</feature>
<sequence length="498" mass="56161">MSSIWEFIKRHRGKLLLGGALVGAGYAVHTAIQSMRQQELIQMSINDPLRIQARRHYVYDTNQRACEKSILELAECVAKRIALRFDVESAIATLRSEPQLPSEQRLLIWNKVKIMAIARVIAVAYSFSLLTVALKCQISILASFICASFDHIDDDNSWWSKYMGNYFGSGSDGKARSTVNANAQQLFLKCIQFFTTQGVEELLNRTQKICDEEVSEISLKAQFDSDRLRGLLGSVKRRMQSIDTRHFSYLVVPKFANQDAFALPHSGDLQALLQRLVEMLESSKCKAVASSLVDYYLHAALNFFGQHSESDSMALARVIPLLADCYPSISRCGIDSPLQNSLCSSELHQLCMYVFSLPPPSEFDFFDSSRNKDGDDDDVQIPTKKKKTAIEKTAPKSKDEAEKKKRAPAKPREKKEIKEKTKKRTIDSDSEGELVAESPPSEEALPMPRREGGRQRKAAKYTFDDDDDLSDLSDEPPKRSRKKKADSDEEFDLNSDDD</sequence>
<protein>
    <recommendedName>
        <fullName evidence="2">Peroxisomal biogenesis factor 3</fullName>
    </recommendedName>
    <alternativeName>
        <fullName evidence="5">Peroxisomal assembly protein PEX3</fullName>
    </alternativeName>
</protein>
<name>A0A0B2W2T3_TOXCA</name>
<evidence type="ECO:0000256" key="5">
    <source>
        <dbReference type="ARBA" id="ARBA00029630"/>
    </source>
</evidence>
<comment type="function">
    <text evidence="4">Involved in peroxisome biosynthesis and integrity. Assembles membrane vesicles before the matrix proteins are translocated. As a docking factor for PEX19, is necessary for the import of peroxisomal membrane proteins in the peroxisomes.</text>
</comment>
<dbReference type="GO" id="GO:0045046">
    <property type="term" value="P:protein import into peroxisome membrane"/>
    <property type="evidence" value="ECO:0007669"/>
    <property type="project" value="TreeGrafter"/>
</dbReference>
<dbReference type="PANTHER" id="PTHR28080:SF1">
    <property type="entry name" value="PEROXISOMAL BIOGENESIS FACTOR 3"/>
    <property type="match status" value="1"/>
</dbReference>
<dbReference type="STRING" id="6265.A0A0B2W2T3"/>
<evidence type="ECO:0000256" key="3">
    <source>
        <dbReference type="ARBA" id="ARBA00022593"/>
    </source>
</evidence>
<dbReference type="InterPro" id="IPR006966">
    <property type="entry name" value="Peroxin-3"/>
</dbReference>
<dbReference type="PANTHER" id="PTHR28080">
    <property type="entry name" value="PEROXISOMAL BIOGENESIS FACTOR 3"/>
    <property type="match status" value="1"/>
</dbReference>
<evidence type="ECO:0000256" key="4">
    <source>
        <dbReference type="ARBA" id="ARBA00025338"/>
    </source>
</evidence>
<feature type="region of interest" description="Disordered" evidence="6">
    <location>
        <begin position="366"/>
        <end position="498"/>
    </location>
</feature>
<gene>
    <name evidence="7" type="primary">Pex3</name>
    <name evidence="7" type="ORF">Tcan_18807</name>
</gene>
<comment type="subunit">
    <text evidence="1">Interacts with PEX19.</text>
</comment>
<dbReference type="OrthoDB" id="45930at2759"/>
<evidence type="ECO:0000313" key="8">
    <source>
        <dbReference type="Proteomes" id="UP000031036"/>
    </source>
</evidence>
<feature type="compositionally biased region" description="Basic and acidic residues" evidence="6">
    <location>
        <begin position="388"/>
        <end position="403"/>
    </location>
</feature>
<keyword evidence="8" id="KW-1185">Reference proteome</keyword>
<accession>A0A0B2W2T3</accession>